<dbReference type="Gene3D" id="1.20.5.110">
    <property type="match status" value="1"/>
</dbReference>
<organism evidence="4">
    <name type="scientific">Ditylum brightwellii</name>
    <dbReference type="NCBI Taxonomy" id="49249"/>
    <lineage>
        <taxon>Eukaryota</taxon>
        <taxon>Sar</taxon>
        <taxon>Stramenopiles</taxon>
        <taxon>Ochrophyta</taxon>
        <taxon>Bacillariophyta</taxon>
        <taxon>Mediophyceae</taxon>
        <taxon>Lithodesmiophycidae</taxon>
        <taxon>Lithodesmiales</taxon>
        <taxon>Lithodesmiaceae</taxon>
        <taxon>Ditylum</taxon>
    </lineage>
</organism>
<dbReference type="EMBL" id="HBGN01036175">
    <property type="protein sequence ID" value="CAD9353878.1"/>
    <property type="molecule type" value="Transcribed_RNA"/>
</dbReference>
<dbReference type="AlphaFoldDB" id="A0A6V2FIA8"/>
<evidence type="ECO:0000256" key="2">
    <source>
        <dbReference type="ARBA" id="ARBA00022980"/>
    </source>
</evidence>
<sequence length="209" mass="23454">MVKHNNVIPNIHCHKKYLESSRGPLKVRLNLNQASKKKTRRLARAAKAAKVAPRPLQKLRPAVRCQTQRYSAKLRLGRGFTIAEIKAAGMTPKYAATVGIVVDHRRSNRSEESLAANVARLTEYKAKLVVFPRKRLNKPKAGDASIEDIKAATQLSGTVLPLAKPAAEIVMEEVTDEMKEFKAFTTMRVARQETRVDGYRKAVENRKKD</sequence>
<accession>A0A6V2FIA8</accession>
<dbReference type="GO" id="GO:0003735">
    <property type="term" value="F:structural constituent of ribosome"/>
    <property type="evidence" value="ECO:0007669"/>
    <property type="project" value="InterPro"/>
</dbReference>
<gene>
    <name evidence="4" type="ORF">DBRI1063_LOCUS23199</name>
</gene>
<protein>
    <recommendedName>
        <fullName evidence="5">60S ribosomal protein L13</fullName>
    </recommendedName>
</protein>
<evidence type="ECO:0008006" key="5">
    <source>
        <dbReference type="Google" id="ProtNLM"/>
    </source>
</evidence>
<dbReference type="InterPro" id="IPR001380">
    <property type="entry name" value="Ribosomal_eL13"/>
</dbReference>
<dbReference type="GO" id="GO:0022625">
    <property type="term" value="C:cytosolic large ribosomal subunit"/>
    <property type="evidence" value="ECO:0007669"/>
    <property type="project" value="TreeGrafter"/>
</dbReference>
<dbReference type="PANTHER" id="PTHR11722:SF0">
    <property type="entry name" value="LARGE RIBOSOMAL SUBUNIT PROTEIN EL13"/>
    <property type="match status" value="1"/>
</dbReference>
<keyword evidence="3" id="KW-0687">Ribonucleoprotein</keyword>
<keyword evidence="2" id="KW-0689">Ribosomal protein</keyword>
<dbReference type="GO" id="GO:0003723">
    <property type="term" value="F:RNA binding"/>
    <property type="evidence" value="ECO:0007669"/>
    <property type="project" value="TreeGrafter"/>
</dbReference>
<dbReference type="Pfam" id="PF01294">
    <property type="entry name" value="Ribosomal_L13e"/>
    <property type="match status" value="1"/>
</dbReference>
<evidence type="ECO:0000256" key="1">
    <source>
        <dbReference type="ARBA" id="ARBA00005640"/>
    </source>
</evidence>
<dbReference type="GO" id="GO:0006412">
    <property type="term" value="P:translation"/>
    <property type="evidence" value="ECO:0007669"/>
    <property type="project" value="InterPro"/>
</dbReference>
<reference evidence="4" key="1">
    <citation type="submission" date="2021-01" db="EMBL/GenBank/DDBJ databases">
        <authorList>
            <person name="Corre E."/>
            <person name="Pelletier E."/>
            <person name="Niang G."/>
            <person name="Scheremetjew M."/>
            <person name="Finn R."/>
            <person name="Kale V."/>
            <person name="Holt S."/>
            <person name="Cochrane G."/>
            <person name="Meng A."/>
            <person name="Brown T."/>
            <person name="Cohen L."/>
        </authorList>
    </citation>
    <scope>NUCLEOTIDE SEQUENCE</scope>
    <source>
        <strain evidence="4">Pop2</strain>
    </source>
</reference>
<dbReference type="PANTHER" id="PTHR11722">
    <property type="entry name" value="60S RIBOSOMAL PROTEIN L13"/>
    <property type="match status" value="1"/>
</dbReference>
<evidence type="ECO:0000313" key="4">
    <source>
        <dbReference type="EMBL" id="CAD9353878.1"/>
    </source>
</evidence>
<comment type="similarity">
    <text evidence="1">Belongs to the eukaryotic ribosomal protein eL13 family.</text>
</comment>
<evidence type="ECO:0000256" key="3">
    <source>
        <dbReference type="ARBA" id="ARBA00023274"/>
    </source>
</evidence>
<proteinExistence type="inferred from homology"/>
<dbReference type="HAMAP" id="MF_00499">
    <property type="entry name" value="Ribosomal_eL13"/>
    <property type="match status" value="1"/>
</dbReference>
<name>A0A6V2FIA8_9STRA</name>